<dbReference type="GO" id="GO:0016798">
    <property type="term" value="F:hydrolase activity, acting on glycosyl bonds"/>
    <property type="evidence" value="ECO:0007669"/>
    <property type="project" value="TreeGrafter"/>
</dbReference>
<dbReference type="SUPFAM" id="SSF53613">
    <property type="entry name" value="Ribokinase-like"/>
    <property type="match status" value="1"/>
</dbReference>
<dbReference type="GO" id="GO:0004730">
    <property type="term" value="F:pseudouridylate synthase activity"/>
    <property type="evidence" value="ECO:0007669"/>
    <property type="project" value="TreeGrafter"/>
</dbReference>
<dbReference type="GO" id="GO:0016301">
    <property type="term" value="F:kinase activity"/>
    <property type="evidence" value="ECO:0007669"/>
    <property type="project" value="UniProtKB-KW"/>
</dbReference>
<dbReference type="PANTHER" id="PTHR42909:SF1">
    <property type="entry name" value="CARBOHYDRATE KINASE PFKB DOMAIN-CONTAINING PROTEIN"/>
    <property type="match status" value="1"/>
</dbReference>
<dbReference type="Proteomes" id="UP000230821">
    <property type="component" value="Unassembled WGS sequence"/>
</dbReference>
<evidence type="ECO:0000256" key="1">
    <source>
        <dbReference type="ARBA" id="ARBA00022679"/>
    </source>
</evidence>
<dbReference type="GO" id="GO:0005737">
    <property type="term" value="C:cytoplasm"/>
    <property type="evidence" value="ECO:0007669"/>
    <property type="project" value="TreeGrafter"/>
</dbReference>
<dbReference type="EMBL" id="PDSK01000102">
    <property type="protein sequence ID" value="PIE33166.1"/>
    <property type="molecule type" value="Genomic_DNA"/>
</dbReference>
<dbReference type="GO" id="GO:0046872">
    <property type="term" value="F:metal ion binding"/>
    <property type="evidence" value="ECO:0007669"/>
    <property type="project" value="UniProtKB-KW"/>
</dbReference>
<dbReference type="CDD" id="cd01941">
    <property type="entry name" value="YeiC_kinase_like"/>
    <property type="match status" value="1"/>
</dbReference>
<accession>A0A2G6KBU0</accession>
<protein>
    <submittedName>
        <fullName evidence="5">Ribokinase</fullName>
    </submittedName>
</protein>
<keyword evidence="1" id="KW-0808">Transferase</keyword>
<reference evidence="5 6" key="1">
    <citation type="submission" date="2017-10" db="EMBL/GenBank/DDBJ databases">
        <title>Novel microbial diversity and functional potential in the marine mammal oral microbiome.</title>
        <authorList>
            <person name="Dudek N.K."/>
            <person name="Sun C.L."/>
            <person name="Burstein D."/>
            <person name="Kantor R.S."/>
            <person name="Aliaga Goltsman D.S."/>
            <person name="Bik E.M."/>
            <person name="Thomas B.C."/>
            <person name="Banfield J.F."/>
            <person name="Relman D.A."/>
        </authorList>
    </citation>
    <scope>NUCLEOTIDE SEQUENCE [LARGE SCALE GENOMIC DNA]</scope>
    <source>
        <strain evidence="5">DOLJORAL78_47_16</strain>
    </source>
</reference>
<name>A0A2G6KBU0_9BACT</name>
<evidence type="ECO:0000256" key="3">
    <source>
        <dbReference type="ARBA" id="ARBA00022777"/>
    </source>
</evidence>
<dbReference type="Gene3D" id="3.40.1190.20">
    <property type="match status" value="1"/>
</dbReference>
<gene>
    <name evidence="5" type="ORF">CSA56_12615</name>
</gene>
<evidence type="ECO:0000256" key="2">
    <source>
        <dbReference type="ARBA" id="ARBA00022723"/>
    </source>
</evidence>
<evidence type="ECO:0000313" key="6">
    <source>
        <dbReference type="Proteomes" id="UP000230821"/>
    </source>
</evidence>
<dbReference type="AlphaFoldDB" id="A0A2G6KBU0"/>
<feature type="domain" description="Carbohydrate kinase PfkB" evidence="4">
    <location>
        <begin position="8"/>
        <end position="305"/>
    </location>
</feature>
<dbReference type="PANTHER" id="PTHR42909">
    <property type="entry name" value="ZGC:136858"/>
    <property type="match status" value="1"/>
</dbReference>
<dbReference type="Pfam" id="PF00294">
    <property type="entry name" value="PfkB"/>
    <property type="match status" value="1"/>
</dbReference>
<dbReference type="PROSITE" id="PS00583">
    <property type="entry name" value="PFKB_KINASES_1"/>
    <property type="match status" value="1"/>
</dbReference>
<organism evidence="5 6">
    <name type="scientific">candidate division KSB3 bacterium</name>
    <dbReference type="NCBI Taxonomy" id="2044937"/>
    <lineage>
        <taxon>Bacteria</taxon>
        <taxon>candidate division KSB3</taxon>
    </lineage>
</organism>
<evidence type="ECO:0000313" key="5">
    <source>
        <dbReference type="EMBL" id="PIE33166.1"/>
    </source>
</evidence>
<dbReference type="InterPro" id="IPR011611">
    <property type="entry name" value="PfkB_dom"/>
</dbReference>
<sequence length="319" mass="34968">MESDVMQEYVSVIGGSNLDVKGEPYDVLKMGTSNPGRIVLSPGGVGRNIAHNLALLGVPVHLLSAVGDDLFGREILESARQAGVCVDAVRIVQKQRSGLYLSLLDHQHEMAVAVSDMKIVRQVDRVYLAKHTDSIRASRFVVLEANLESDVLQFAANLCRKAQVPFLVEPVSVEKAKRLQYIPGQIDFLTPNMLELEALAVSSHANMLPTSQESLEKLCTDVGKRCRSLLVTHGKEGIFYYQDATRTGEWYRPKSVDVVDANGAGDAFVAGFVSGIFFRYPIERCIRLGMAVAYLALQSPETVNPAISLKQCLSMVESE</sequence>
<dbReference type="InterPro" id="IPR029056">
    <property type="entry name" value="Ribokinase-like"/>
</dbReference>
<comment type="caution">
    <text evidence="5">The sequence shown here is derived from an EMBL/GenBank/DDBJ whole genome shotgun (WGS) entry which is preliminary data.</text>
</comment>
<dbReference type="InterPro" id="IPR002173">
    <property type="entry name" value="Carboh/pur_kinase_PfkB_CS"/>
</dbReference>
<evidence type="ECO:0000259" key="4">
    <source>
        <dbReference type="Pfam" id="PF00294"/>
    </source>
</evidence>
<keyword evidence="2" id="KW-0479">Metal-binding</keyword>
<proteinExistence type="predicted"/>
<keyword evidence="3 5" id="KW-0418">Kinase</keyword>